<dbReference type="Pfam" id="PF04542">
    <property type="entry name" value="Sigma70_r2"/>
    <property type="match status" value="1"/>
</dbReference>
<dbReference type="Gene3D" id="1.10.1740.10">
    <property type="match status" value="1"/>
</dbReference>
<organism evidence="5 6">
    <name type="scientific">Pedosphaera parvula (strain Ellin514)</name>
    <dbReference type="NCBI Taxonomy" id="320771"/>
    <lineage>
        <taxon>Bacteria</taxon>
        <taxon>Pseudomonadati</taxon>
        <taxon>Verrucomicrobiota</taxon>
        <taxon>Pedosphaerae</taxon>
        <taxon>Pedosphaerales</taxon>
        <taxon>Pedosphaeraceae</taxon>
        <taxon>Pedosphaera</taxon>
    </lineage>
</organism>
<dbReference type="GO" id="GO:0016987">
    <property type="term" value="F:sigma factor activity"/>
    <property type="evidence" value="ECO:0007669"/>
    <property type="project" value="UniProtKB-KW"/>
</dbReference>
<dbReference type="RefSeq" id="WP_007417820.1">
    <property type="nucleotide sequence ID" value="NZ_ABOX02000049.1"/>
</dbReference>
<keyword evidence="2" id="KW-0731">Sigma factor</keyword>
<comment type="caution">
    <text evidence="5">The sequence shown here is derived from an EMBL/GenBank/DDBJ whole genome shotgun (WGS) entry which is preliminary data.</text>
</comment>
<dbReference type="InterPro" id="IPR039425">
    <property type="entry name" value="RNA_pol_sigma-70-like"/>
</dbReference>
<name>B9XPT4_PEDPL</name>
<dbReference type="InterPro" id="IPR007627">
    <property type="entry name" value="RNA_pol_sigma70_r2"/>
</dbReference>
<dbReference type="EMBL" id="ABOX02000049">
    <property type="protein sequence ID" value="EEF58115.1"/>
    <property type="molecule type" value="Genomic_DNA"/>
</dbReference>
<proteinExistence type="predicted"/>
<keyword evidence="1" id="KW-0805">Transcription regulation</keyword>
<dbReference type="PANTHER" id="PTHR43133">
    <property type="entry name" value="RNA POLYMERASE ECF-TYPE SIGMA FACTO"/>
    <property type="match status" value="1"/>
</dbReference>
<dbReference type="GO" id="GO:0006352">
    <property type="term" value="P:DNA-templated transcription initiation"/>
    <property type="evidence" value="ECO:0007669"/>
    <property type="project" value="InterPro"/>
</dbReference>
<dbReference type="PANTHER" id="PTHR43133:SF51">
    <property type="entry name" value="RNA POLYMERASE SIGMA FACTOR"/>
    <property type="match status" value="1"/>
</dbReference>
<dbReference type="Proteomes" id="UP000003688">
    <property type="component" value="Unassembled WGS sequence"/>
</dbReference>
<dbReference type="InterPro" id="IPR013325">
    <property type="entry name" value="RNA_pol_sigma_r2"/>
</dbReference>
<evidence type="ECO:0000256" key="2">
    <source>
        <dbReference type="ARBA" id="ARBA00023082"/>
    </source>
</evidence>
<evidence type="ECO:0000313" key="6">
    <source>
        <dbReference type="Proteomes" id="UP000003688"/>
    </source>
</evidence>
<evidence type="ECO:0000256" key="3">
    <source>
        <dbReference type="ARBA" id="ARBA00023163"/>
    </source>
</evidence>
<sequence>MSSQVSSNEGPRTFPNTRWSVVLAARQPQSPESAAALEAICRAYWYPLYAYVRRSGQSPPDAQDLTQEFFCRLLEKRWLDAADREKGKLRSFLVVALKHFLSKEWRRASAHRRGGGRAHALFDTAFAESRYATDSHSLAPDETFDQQWALTLLDLTVNRLRDEFSVAEKPGDFEILKSCLMADRGSIDYAAAAKQLGVKEGAARVAAHRLRKRFREIYREEISQTLADGSNLDSELRHLAAALARQ</sequence>
<keyword evidence="3" id="KW-0804">Transcription</keyword>
<reference evidence="5 6" key="1">
    <citation type="journal article" date="2011" name="J. Bacteriol.">
        <title>Genome sequence of 'Pedosphaera parvula' Ellin514, an aerobic Verrucomicrobial isolate from pasture soil.</title>
        <authorList>
            <person name="Kant R."/>
            <person name="van Passel M.W."/>
            <person name="Sangwan P."/>
            <person name="Palva A."/>
            <person name="Lucas S."/>
            <person name="Copeland A."/>
            <person name="Lapidus A."/>
            <person name="Glavina Del Rio T."/>
            <person name="Dalin E."/>
            <person name="Tice H."/>
            <person name="Bruce D."/>
            <person name="Goodwin L."/>
            <person name="Pitluck S."/>
            <person name="Chertkov O."/>
            <person name="Larimer F.W."/>
            <person name="Land M.L."/>
            <person name="Hauser L."/>
            <person name="Brettin T.S."/>
            <person name="Detter J.C."/>
            <person name="Han S."/>
            <person name="de Vos W.M."/>
            <person name="Janssen P.H."/>
            <person name="Smidt H."/>
        </authorList>
    </citation>
    <scope>NUCLEOTIDE SEQUENCE [LARGE SCALE GENOMIC DNA]</scope>
    <source>
        <strain evidence="5 6">Ellin514</strain>
    </source>
</reference>
<gene>
    <name evidence="5" type="ORF">Cflav_PD1459</name>
</gene>
<dbReference type="SUPFAM" id="SSF88946">
    <property type="entry name" value="Sigma2 domain of RNA polymerase sigma factors"/>
    <property type="match status" value="1"/>
</dbReference>
<evidence type="ECO:0000256" key="1">
    <source>
        <dbReference type="ARBA" id="ARBA00023015"/>
    </source>
</evidence>
<dbReference type="AlphaFoldDB" id="B9XPT4"/>
<keyword evidence="6" id="KW-1185">Reference proteome</keyword>
<accession>B9XPT4</accession>
<evidence type="ECO:0000259" key="4">
    <source>
        <dbReference type="Pfam" id="PF04542"/>
    </source>
</evidence>
<feature type="domain" description="RNA polymerase sigma-70 region 2" evidence="4">
    <location>
        <begin position="48"/>
        <end position="109"/>
    </location>
</feature>
<protein>
    <submittedName>
        <fullName evidence="5">RNA polymerase, sigma-24 subunit, ECF subfamily</fullName>
    </submittedName>
</protein>
<evidence type="ECO:0000313" key="5">
    <source>
        <dbReference type="EMBL" id="EEF58115.1"/>
    </source>
</evidence>